<feature type="transmembrane region" description="Helical" evidence="7">
    <location>
        <begin position="35"/>
        <end position="52"/>
    </location>
</feature>
<keyword evidence="3 7" id="KW-0812">Transmembrane</keyword>
<feature type="transmembrane region" description="Helical" evidence="7">
    <location>
        <begin position="203"/>
        <end position="223"/>
    </location>
</feature>
<feature type="transmembrane region" description="Helical" evidence="7">
    <location>
        <begin position="82"/>
        <end position="100"/>
    </location>
</feature>
<dbReference type="Proteomes" id="UP000664835">
    <property type="component" value="Unassembled WGS sequence"/>
</dbReference>
<dbReference type="Gene3D" id="1.20.1530.10">
    <property type="entry name" value="Na+/H+ antiporter like domain"/>
    <property type="match status" value="1"/>
</dbReference>
<dbReference type="InterPro" id="IPR004670">
    <property type="entry name" value="NhaA"/>
</dbReference>
<feature type="transmembrane region" description="Helical" evidence="7">
    <location>
        <begin position="400"/>
        <end position="419"/>
    </location>
</feature>
<dbReference type="InterPro" id="IPR023171">
    <property type="entry name" value="Na/H_antiporter_dom_sf"/>
</dbReference>
<keyword evidence="6 7" id="KW-0739">Sodium transport</keyword>
<evidence type="ECO:0000256" key="2">
    <source>
        <dbReference type="ARBA" id="ARBA00022475"/>
    </source>
</evidence>
<proteinExistence type="inferred from homology"/>
<dbReference type="PANTHER" id="PTHR30341">
    <property type="entry name" value="SODIUM ION/PROTON ANTIPORTER NHAA-RELATED"/>
    <property type="match status" value="1"/>
</dbReference>
<dbReference type="NCBIfam" id="TIGR00773">
    <property type="entry name" value="NhaA"/>
    <property type="match status" value="1"/>
</dbReference>
<evidence type="ECO:0000256" key="4">
    <source>
        <dbReference type="ARBA" id="ARBA00022989"/>
    </source>
</evidence>
<keyword evidence="5 7" id="KW-0472">Membrane</keyword>
<keyword evidence="7" id="KW-0050">Antiport</keyword>
<evidence type="ECO:0000256" key="3">
    <source>
        <dbReference type="ARBA" id="ARBA00022692"/>
    </source>
</evidence>
<keyword evidence="7" id="KW-0406">Ion transport</keyword>
<sequence length="460" mass="50205">MKMPFSKKEYHLESPWERPFTKVITPFQSFLHHQLTTGIILVFMTILALYLANSAAYAEAYQHFFHTYFGFSFGDAEVKLSLHHWINDALMAIFFFLVGLEIKREILVGELSDPKNAILPIGAAVGGMVFPALFYVYFTYGTEAVNGWGIPMATDIAFAITALVVLGKRVPPALVTFLVALAIVDDLGAVTVIALFYTAEIDMTALVTAFALFALLLAFNRFGIHRVLPYAIVGILMWAAMLSSGVHATIAGILTALAIPARPKFNPNFFSDHMDDLTEQYKKHDTKTENYVLCENREGILSEMETSVKRVQPPLNRLEHGLHLPVGILIIPIFALANAGVAINWSEMGTLLVEPVAAGVISGLVLGKLVGIFGVAWLMIKLGIARLPSGASMNQLFGTAFLGGIGFTMSIFIAELAWVDPGIMLVEAKTGILVASLLAAAIGLTWLRFIAKPAPDYKPE</sequence>
<feature type="transmembrane region" description="Helical" evidence="7">
    <location>
        <begin position="146"/>
        <end position="166"/>
    </location>
</feature>
<feature type="transmembrane region" description="Helical" evidence="7">
    <location>
        <begin position="322"/>
        <end position="345"/>
    </location>
</feature>
<feature type="transmembrane region" description="Helical" evidence="7">
    <location>
        <begin position="235"/>
        <end position="259"/>
    </location>
</feature>
<comment type="caution">
    <text evidence="8">The sequence shown here is derived from an EMBL/GenBank/DDBJ whole genome shotgun (WGS) entry which is preliminary data.</text>
</comment>
<feature type="transmembrane region" description="Helical" evidence="7">
    <location>
        <begin position="357"/>
        <end position="380"/>
    </location>
</feature>
<keyword evidence="2 7" id="KW-1003">Cell membrane</keyword>
<comment type="function">
    <text evidence="7">Na(+)/H(+) antiporter that extrudes sodium in exchange for external protons.</text>
</comment>
<accession>A0ABS3Q510</accession>
<gene>
    <name evidence="7 8" type="primary">nhaA</name>
    <name evidence="8" type="ORF">J3998_07355</name>
</gene>
<evidence type="ECO:0000313" key="8">
    <source>
        <dbReference type="EMBL" id="MBO1927394.1"/>
    </source>
</evidence>
<evidence type="ECO:0000256" key="5">
    <source>
        <dbReference type="ARBA" id="ARBA00023136"/>
    </source>
</evidence>
<dbReference type="Pfam" id="PF06965">
    <property type="entry name" value="Na_H_antiport_1"/>
    <property type="match status" value="1"/>
</dbReference>
<comment type="catalytic activity">
    <reaction evidence="7">
        <text>Na(+)(in) + 2 H(+)(out) = Na(+)(out) + 2 H(+)(in)</text>
        <dbReference type="Rhea" id="RHEA:29251"/>
        <dbReference type="ChEBI" id="CHEBI:15378"/>
        <dbReference type="ChEBI" id="CHEBI:29101"/>
    </reaction>
</comment>
<organism evidence="8 9">
    <name type="scientific">Thiomicrorhabdus marina</name>
    <dbReference type="NCBI Taxonomy" id="2818442"/>
    <lineage>
        <taxon>Bacteria</taxon>
        <taxon>Pseudomonadati</taxon>
        <taxon>Pseudomonadota</taxon>
        <taxon>Gammaproteobacteria</taxon>
        <taxon>Thiotrichales</taxon>
        <taxon>Piscirickettsiaceae</taxon>
        <taxon>Thiomicrorhabdus</taxon>
    </lineage>
</organism>
<feature type="transmembrane region" description="Helical" evidence="7">
    <location>
        <begin position="431"/>
        <end position="451"/>
    </location>
</feature>
<keyword evidence="7" id="KW-0915">Sodium</keyword>
<feature type="transmembrane region" description="Helical" evidence="7">
    <location>
        <begin position="121"/>
        <end position="140"/>
    </location>
</feature>
<comment type="similarity">
    <text evidence="7">Belongs to the NhaA Na(+)/H(+) (TC 2.A.33) antiporter family.</text>
</comment>
<evidence type="ECO:0000313" key="9">
    <source>
        <dbReference type="Proteomes" id="UP000664835"/>
    </source>
</evidence>
<keyword evidence="9" id="KW-1185">Reference proteome</keyword>
<evidence type="ECO:0000256" key="1">
    <source>
        <dbReference type="ARBA" id="ARBA00004429"/>
    </source>
</evidence>
<comment type="subcellular location">
    <subcellularLocation>
        <location evidence="1">Cell inner membrane</location>
        <topology evidence="1">Multi-pass membrane protein</topology>
    </subcellularLocation>
    <subcellularLocation>
        <location evidence="7">Cell membrane</location>
        <topology evidence="7">Multi-pass membrane protein</topology>
    </subcellularLocation>
</comment>
<dbReference type="RefSeq" id="WP_208149375.1">
    <property type="nucleotide sequence ID" value="NZ_JAGETV010000010.1"/>
</dbReference>
<reference evidence="8 9" key="1">
    <citation type="submission" date="2021-03" db="EMBL/GenBank/DDBJ databases">
        <title>Thiomicrorhabdus sp.nov.,novel sulfur-oxidizing bacteria isolated from coastal sediment.</title>
        <authorList>
            <person name="Liu X."/>
        </authorList>
    </citation>
    <scope>NUCLEOTIDE SEQUENCE [LARGE SCALE GENOMIC DNA]</scope>
    <source>
        <strain evidence="8 9">6S2-11</strain>
    </source>
</reference>
<keyword evidence="7" id="KW-0813">Transport</keyword>
<feature type="transmembrane region" description="Helical" evidence="7">
    <location>
        <begin position="173"/>
        <end position="197"/>
    </location>
</feature>
<dbReference type="EMBL" id="JAGETV010000010">
    <property type="protein sequence ID" value="MBO1927394.1"/>
    <property type="molecule type" value="Genomic_DNA"/>
</dbReference>
<evidence type="ECO:0000256" key="7">
    <source>
        <dbReference type="HAMAP-Rule" id="MF_01844"/>
    </source>
</evidence>
<evidence type="ECO:0000256" key="6">
    <source>
        <dbReference type="ARBA" id="ARBA00023201"/>
    </source>
</evidence>
<protein>
    <recommendedName>
        <fullName evidence="7">Na(+)/H(+) antiporter NhaA</fullName>
    </recommendedName>
    <alternativeName>
        <fullName evidence="7">Sodium/proton antiporter NhaA</fullName>
    </alternativeName>
</protein>
<keyword evidence="4 7" id="KW-1133">Transmembrane helix</keyword>
<dbReference type="HAMAP" id="MF_01844">
    <property type="entry name" value="NhaA"/>
    <property type="match status" value="1"/>
</dbReference>
<name>A0ABS3Q510_9GAMM</name>
<dbReference type="PANTHER" id="PTHR30341:SF0">
    <property type="entry name" value="NA(+)_H(+) ANTIPORTER NHAA"/>
    <property type="match status" value="1"/>
</dbReference>